<comment type="caution">
    <text evidence="19">The sequence shown here is derived from an EMBL/GenBank/DDBJ whole genome shotgun (WGS) entry which is preliminary data.</text>
</comment>
<comment type="caution">
    <text evidence="15">Lacks conserved residue(s) required for the propagation of feature annotation.</text>
</comment>
<comment type="function">
    <text evidence="15">Acts as a processive, ATP-dependent zinc metallopeptidase for both cytoplasmic and membrane proteins. Plays a role in the quality control of integral membrane proteins.</text>
</comment>
<dbReference type="InterPro" id="IPR003593">
    <property type="entry name" value="AAA+_ATPase"/>
</dbReference>
<dbReference type="GO" id="GO:0030163">
    <property type="term" value="P:protein catabolic process"/>
    <property type="evidence" value="ECO:0007669"/>
    <property type="project" value="UniProtKB-UniRule"/>
</dbReference>
<evidence type="ECO:0000256" key="11">
    <source>
        <dbReference type="ARBA" id="ARBA00022989"/>
    </source>
</evidence>
<feature type="binding site" evidence="15">
    <location>
        <begin position="197"/>
        <end position="204"/>
    </location>
    <ligand>
        <name>ATP</name>
        <dbReference type="ChEBI" id="CHEBI:30616"/>
    </ligand>
</feature>
<dbReference type="InterPro" id="IPR027417">
    <property type="entry name" value="P-loop_NTPase"/>
</dbReference>
<dbReference type="InterPro" id="IPR003959">
    <property type="entry name" value="ATPase_AAA_core"/>
</dbReference>
<dbReference type="Gene3D" id="3.40.50.300">
    <property type="entry name" value="P-loop containing nucleotide triphosphate hydrolases"/>
    <property type="match status" value="1"/>
</dbReference>
<evidence type="ECO:0000256" key="5">
    <source>
        <dbReference type="ARBA" id="ARBA00022692"/>
    </source>
</evidence>
<dbReference type="Pfam" id="PF17862">
    <property type="entry name" value="AAA_lid_3"/>
    <property type="match status" value="1"/>
</dbReference>
<keyword evidence="19" id="KW-0132">Cell division</keyword>
<keyword evidence="7 15" id="KW-0547">Nucleotide-binding</keyword>
<proteinExistence type="inferred from homology"/>
<dbReference type="GO" id="GO:0016887">
    <property type="term" value="F:ATP hydrolysis activity"/>
    <property type="evidence" value="ECO:0007669"/>
    <property type="project" value="UniProtKB-UniRule"/>
</dbReference>
<keyword evidence="10 15" id="KW-0067">ATP-binding</keyword>
<evidence type="ECO:0000256" key="13">
    <source>
        <dbReference type="ARBA" id="ARBA00023136"/>
    </source>
</evidence>
<evidence type="ECO:0000256" key="8">
    <source>
        <dbReference type="ARBA" id="ARBA00022801"/>
    </source>
</evidence>
<feature type="binding site" evidence="15">
    <location>
        <position position="423"/>
    </location>
    <ligand>
        <name>Zn(2+)</name>
        <dbReference type="ChEBI" id="CHEBI:29105"/>
        <note>catalytic</note>
    </ligand>
</feature>
<dbReference type="EMBL" id="JACHXI010000012">
    <property type="protein sequence ID" value="MBB3104045.1"/>
    <property type="molecule type" value="Genomic_DNA"/>
</dbReference>
<dbReference type="SMART" id="SM00382">
    <property type="entry name" value="AAA"/>
    <property type="match status" value="1"/>
</dbReference>
<evidence type="ECO:0000256" key="10">
    <source>
        <dbReference type="ARBA" id="ARBA00022840"/>
    </source>
</evidence>
<dbReference type="Pfam" id="PF01434">
    <property type="entry name" value="Peptidase_M41"/>
    <property type="match status" value="1"/>
</dbReference>
<dbReference type="GO" id="GO:0005524">
    <property type="term" value="F:ATP binding"/>
    <property type="evidence" value="ECO:0007669"/>
    <property type="project" value="UniProtKB-UniRule"/>
</dbReference>
<dbReference type="Pfam" id="PF06480">
    <property type="entry name" value="FtsH_ext"/>
    <property type="match status" value="1"/>
</dbReference>
<dbReference type="EC" id="3.4.24.-" evidence="15"/>
<evidence type="ECO:0000256" key="14">
    <source>
        <dbReference type="ARBA" id="ARBA00061570"/>
    </source>
</evidence>
<dbReference type="GO" id="GO:0051301">
    <property type="term" value="P:cell division"/>
    <property type="evidence" value="ECO:0007669"/>
    <property type="project" value="UniProtKB-KW"/>
</dbReference>
<dbReference type="Gene3D" id="3.30.720.210">
    <property type="match status" value="1"/>
</dbReference>
<evidence type="ECO:0000256" key="12">
    <source>
        <dbReference type="ARBA" id="ARBA00023049"/>
    </source>
</evidence>
<keyword evidence="3 15" id="KW-1003">Cell membrane</keyword>
<dbReference type="FunFam" id="3.40.50.300:FF:000001">
    <property type="entry name" value="ATP-dependent zinc metalloprotease FtsH"/>
    <property type="match status" value="1"/>
</dbReference>
<dbReference type="InterPro" id="IPR011546">
    <property type="entry name" value="Pept_M41_FtsH_extracell"/>
</dbReference>
<dbReference type="AlphaFoldDB" id="A0A839T7X1"/>
<dbReference type="FunFam" id="1.10.8.60:FF:000001">
    <property type="entry name" value="ATP-dependent zinc metalloprotease FtsH"/>
    <property type="match status" value="1"/>
</dbReference>
<evidence type="ECO:0000256" key="17">
    <source>
        <dbReference type="SAM" id="MobiDB-lite"/>
    </source>
</evidence>
<dbReference type="Proteomes" id="UP000549250">
    <property type="component" value="Unassembled WGS sequence"/>
</dbReference>
<dbReference type="GO" id="GO:0004176">
    <property type="term" value="F:ATP-dependent peptidase activity"/>
    <property type="evidence" value="ECO:0007669"/>
    <property type="project" value="InterPro"/>
</dbReference>
<dbReference type="SUPFAM" id="SSF140990">
    <property type="entry name" value="FtsH protease domain-like"/>
    <property type="match status" value="1"/>
</dbReference>
<keyword evidence="11 15" id="KW-1133">Transmembrane helix</keyword>
<protein>
    <recommendedName>
        <fullName evidence="15">ATP-dependent zinc metalloprotease FtsH</fullName>
        <ecNumber evidence="15">3.4.24.-</ecNumber>
    </recommendedName>
</protein>
<dbReference type="InterPro" id="IPR041569">
    <property type="entry name" value="AAA_lid_3"/>
</dbReference>
<dbReference type="GO" id="GO:0006508">
    <property type="term" value="P:proteolysis"/>
    <property type="evidence" value="ECO:0007669"/>
    <property type="project" value="UniProtKB-KW"/>
</dbReference>
<evidence type="ECO:0000256" key="9">
    <source>
        <dbReference type="ARBA" id="ARBA00022833"/>
    </source>
</evidence>
<dbReference type="HAMAP" id="MF_01458">
    <property type="entry name" value="FtsH"/>
    <property type="match status" value="1"/>
</dbReference>
<feature type="active site" evidence="15">
    <location>
        <position position="420"/>
    </location>
</feature>
<feature type="binding site" evidence="15">
    <location>
        <position position="419"/>
    </location>
    <ligand>
        <name>Zn(2+)</name>
        <dbReference type="ChEBI" id="CHEBI:29105"/>
        <note>catalytic</note>
    </ligand>
</feature>
<evidence type="ECO:0000256" key="7">
    <source>
        <dbReference type="ARBA" id="ARBA00022741"/>
    </source>
</evidence>
<dbReference type="PROSITE" id="PS00674">
    <property type="entry name" value="AAA"/>
    <property type="match status" value="1"/>
</dbReference>
<comment type="subcellular location">
    <subcellularLocation>
        <location evidence="15">Cell membrane</location>
        <topology evidence="15">Multi-pass membrane protein</topology>
        <orientation evidence="15">Cytoplasmic side</orientation>
    </subcellularLocation>
    <subcellularLocation>
        <location evidence="1">Membrane</location>
    </subcellularLocation>
</comment>
<keyword evidence="20" id="KW-1185">Reference proteome</keyword>
<feature type="domain" description="AAA+ ATPase" evidence="18">
    <location>
        <begin position="189"/>
        <end position="328"/>
    </location>
</feature>
<keyword evidence="8 15" id="KW-0378">Hydrolase</keyword>
<dbReference type="Gene3D" id="1.10.8.60">
    <property type="match status" value="1"/>
</dbReference>
<organism evidence="19 20">
    <name type="scientific">Azomonas macrocytogenes</name>
    <name type="common">Azotobacter macrocytogenes</name>
    <dbReference type="NCBI Taxonomy" id="69962"/>
    <lineage>
        <taxon>Bacteria</taxon>
        <taxon>Pseudomonadati</taxon>
        <taxon>Pseudomonadota</taxon>
        <taxon>Gammaproteobacteria</taxon>
        <taxon>Pseudomonadales</taxon>
        <taxon>Pseudomonadaceae</taxon>
        <taxon>Azomonas</taxon>
    </lineage>
</organism>
<dbReference type="GO" id="GO:0004222">
    <property type="term" value="F:metalloendopeptidase activity"/>
    <property type="evidence" value="ECO:0007669"/>
    <property type="project" value="InterPro"/>
</dbReference>
<keyword evidence="6 15" id="KW-0479">Metal-binding</keyword>
<comment type="similarity">
    <text evidence="14 15">In the central section; belongs to the AAA ATPase family.</text>
</comment>
<dbReference type="NCBIfam" id="TIGR01241">
    <property type="entry name" value="FtsH_fam"/>
    <property type="match status" value="1"/>
</dbReference>
<comment type="similarity">
    <text evidence="16">Belongs to the AAA ATPase family.</text>
</comment>
<evidence type="ECO:0000313" key="19">
    <source>
        <dbReference type="EMBL" id="MBB3104045.1"/>
    </source>
</evidence>
<sequence length="640" mass="69791">MNDMAKNLILWLIIAAVLVTVMNNFSSPTEPQTLNYSEFIEQVKEGRVERVTVDGFVITGRRTDGEPFKTIRPAIQDGGLIGDLINNNVEIEGKQPEQQSIWTQLLVASFPILVIIAVFMFFMRQMQGGVGGKGGPMSFGKSKARLLSEDQVKTSFADVAGCDEAKEEVSELVEFLRDPGKFQRLGGRIPRGVLMVGPPGTGKTLLAKAIAGEAKVPFFTISGSDFVEMFVGVGASRVRDMFDQAKKHAPCIIFIDEIDAVGRHRGAGLGGGHDEREQTLNQLLVEMDGFEMNDGIIVIAATNRPDVLDPALLRPGRFDRQVVVGLPDIRGREQILKVHMRKVPVGDNVVPGVIARGTPGFSGADLANLVNEASLFSARANKRVVEMREFELAKDKIMMGAERKSMVMSEKEKLNTAYHEAGHAIVGRMVPEHDPVYKISIIPRGRALGVTMFLPEEDRYSLSKRALVSQICSLFGGRIAEEMTLGFEGVTTGASNDIMRATQIARNMVTKWGLSEKLGPLMYAEEEGEVFLGRSAGSQSANVSVDTVKLIDLEVRSIIDHCYSTAKGILTENRSKLDAMAQALMKYETIDSEQIDDIMAGRTPREPRDWQDGSGTSGSPPMQADGGRPETPIGGPAGEH</sequence>
<dbReference type="FunFam" id="1.20.58.760:FF:000001">
    <property type="entry name" value="ATP-dependent zinc metalloprotease FtsH"/>
    <property type="match status" value="1"/>
</dbReference>
<keyword evidence="19" id="KW-0131">Cell cycle</keyword>
<dbReference type="Pfam" id="PF00004">
    <property type="entry name" value="AAA"/>
    <property type="match status" value="1"/>
</dbReference>
<dbReference type="CDD" id="cd19501">
    <property type="entry name" value="RecA-like_FtsH"/>
    <property type="match status" value="1"/>
</dbReference>
<evidence type="ECO:0000256" key="3">
    <source>
        <dbReference type="ARBA" id="ARBA00022475"/>
    </source>
</evidence>
<dbReference type="GO" id="GO:0008270">
    <property type="term" value="F:zinc ion binding"/>
    <property type="evidence" value="ECO:0007669"/>
    <property type="project" value="UniProtKB-UniRule"/>
</dbReference>
<accession>A0A839T7X1</accession>
<comment type="cofactor">
    <cofactor evidence="15">
        <name>Zn(2+)</name>
        <dbReference type="ChEBI" id="CHEBI:29105"/>
    </cofactor>
    <text evidence="15">Binds 1 zinc ion per subunit.</text>
</comment>
<dbReference type="Gene3D" id="1.20.58.760">
    <property type="entry name" value="Peptidase M41"/>
    <property type="match status" value="1"/>
</dbReference>
<comment type="similarity">
    <text evidence="2 15">In the C-terminal section; belongs to the peptidase M41 family.</text>
</comment>
<evidence type="ECO:0000256" key="4">
    <source>
        <dbReference type="ARBA" id="ARBA00022670"/>
    </source>
</evidence>
<evidence type="ECO:0000256" key="15">
    <source>
        <dbReference type="HAMAP-Rule" id="MF_01458"/>
    </source>
</evidence>
<dbReference type="GO" id="GO:0005886">
    <property type="term" value="C:plasma membrane"/>
    <property type="evidence" value="ECO:0007669"/>
    <property type="project" value="UniProtKB-SubCell"/>
</dbReference>
<name>A0A839T7X1_AZOMA</name>
<dbReference type="InterPro" id="IPR005936">
    <property type="entry name" value="FtsH"/>
</dbReference>
<dbReference type="InterPro" id="IPR037219">
    <property type="entry name" value="Peptidase_M41-like"/>
</dbReference>
<evidence type="ECO:0000256" key="6">
    <source>
        <dbReference type="ARBA" id="ARBA00022723"/>
    </source>
</evidence>
<evidence type="ECO:0000256" key="1">
    <source>
        <dbReference type="ARBA" id="ARBA00004370"/>
    </source>
</evidence>
<keyword evidence="9 15" id="KW-0862">Zinc</keyword>
<evidence type="ECO:0000256" key="16">
    <source>
        <dbReference type="RuleBase" id="RU003651"/>
    </source>
</evidence>
<keyword evidence="5 15" id="KW-0812">Transmembrane</keyword>
<reference evidence="19 20" key="1">
    <citation type="submission" date="2020-08" db="EMBL/GenBank/DDBJ databases">
        <title>Genomic Encyclopedia of Type Strains, Phase III (KMG-III): the genomes of soil and plant-associated and newly described type strains.</title>
        <authorList>
            <person name="Whitman W."/>
        </authorList>
    </citation>
    <scope>NUCLEOTIDE SEQUENCE [LARGE SCALE GENOMIC DNA]</scope>
    <source>
        <strain evidence="19 20">CECT 4462</strain>
    </source>
</reference>
<dbReference type="InterPro" id="IPR003960">
    <property type="entry name" value="ATPase_AAA_CS"/>
</dbReference>
<evidence type="ECO:0000313" key="20">
    <source>
        <dbReference type="Proteomes" id="UP000549250"/>
    </source>
</evidence>
<gene>
    <name evidence="15" type="primary">ftsH</name>
    <name evidence="19" type="ORF">FHR87_002457</name>
</gene>
<evidence type="ECO:0000259" key="18">
    <source>
        <dbReference type="SMART" id="SM00382"/>
    </source>
</evidence>
<comment type="subunit">
    <text evidence="15">Homohexamer.</text>
</comment>
<keyword evidence="4 15" id="KW-0645">Protease</keyword>
<feature type="region of interest" description="Disordered" evidence="17">
    <location>
        <begin position="595"/>
        <end position="640"/>
    </location>
</feature>
<keyword evidence="12 15" id="KW-0482">Metalloprotease</keyword>
<evidence type="ECO:0000256" key="2">
    <source>
        <dbReference type="ARBA" id="ARBA00010044"/>
    </source>
</evidence>
<dbReference type="PANTHER" id="PTHR23076">
    <property type="entry name" value="METALLOPROTEASE M41 FTSH"/>
    <property type="match status" value="1"/>
</dbReference>
<dbReference type="InterPro" id="IPR000642">
    <property type="entry name" value="Peptidase_M41"/>
</dbReference>
<feature type="binding site" evidence="15">
    <location>
        <position position="497"/>
    </location>
    <ligand>
        <name>Zn(2+)</name>
        <dbReference type="ChEBI" id="CHEBI:29105"/>
        <note>catalytic</note>
    </ligand>
</feature>
<dbReference type="SUPFAM" id="SSF52540">
    <property type="entry name" value="P-loop containing nucleoside triphosphate hydrolases"/>
    <property type="match status" value="1"/>
</dbReference>
<dbReference type="PANTHER" id="PTHR23076:SF97">
    <property type="entry name" value="ATP-DEPENDENT ZINC METALLOPROTEASE YME1L1"/>
    <property type="match status" value="1"/>
</dbReference>
<keyword evidence="13 15" id="KW-0472">Membrane</keyword>
<feature type="transmembrane region" description="Helical" evidence="15">
    <location>
        <begin position="101"/>
        <end position="123"/>
    </location>
</feature>